<comment type="catalytic activity">
    <reaction evidence="6">
        <text>adenosine(1618) in 23S rRNA + S-adenosyl-L-methionine = N(6)-methyladenosine(1618) in 23S rRNA + S-adenosyl-L-homocysteine + H(+)</text>
        <dbReference type="Rhea" id="RHEA:16497"/>
        <dbReference type="Rhea" id="RHEA-COMP:10229"/>
        <dbReference type="Rhea" id="RHEA-COMP:10231"/>
        <dbReference type="ChEBI" id="CHEBI:15378"/>
        <dbReference type="ChEBI" id="CHEBI:57856"/>
        <dbReference type="ChEBI" id="CHEBI:59789"/>
        <dbReference type="ChEBI" id="CHEBI:74411"/>
        <dbReference type="ChEBI" id="CHEBI:74449"/>
        <dbReference type="EC" id="2.1.1.181"/>
    </reaction>
</comment>
<dbReference type="OrthoDB" id="1115728at2"/>
<reference evidence="8 9" key="1">
    <citation type="submission" date="2019-07" db="EMBL/GenBank/DDBJ databases">
        <title>Rufibacter sp. nov., isolated from lake sediment.</title>
        <authorList>
            <person name="Qu J.-H."/>
        </authorList>
    </citation>
    <scope>NUCLEOTIDE SEQUENCE [LARGE SCALE GENOMIC DNA]</scope>
    <source>
        <strain evidence="8 9">NBS58-1</strain>
    </source>
</reference>
<evidence type="ECO:0000256" key="2">
    <source>
        <dbReference type="ARBA" id="ARBA00022552"/>
    </source>
</evidence>
<protein>
    <recommendedName>
        <fullName evidence="6">Ribosomal RNA large subunit methyltransferase F</fullName>
        <ecNumber evidence="6">2.1.1.181</ecNumber>
    </recommendedName>
    <alternativeName>
        <fullName evidence="6">23S rRNA mA1618 methyltransferase</fullName>
    </alternativeName>
    <alternativeName>
        <fullName evidence="6">rRNA adenine N-6-methyltransferase</fullName>
    </alternativeName>
</protein>
<keyword evidence="3 6" id="KW-0489">Methyltransferase</keyword>
<evidence type="ECO:0000256" key="4">
    <source>
        <dbReference type="ARBA" id="ARBA00022679"/>
    </source>
</evidence>
<dbReference type="PIRSF" id="PIRSF029038">
    <property type="entry name" value="Mtase_YbiN_prd"/>
    <property type="match status" value="1"/>
</dbReference>
<dbReference type="PANTHER" id="PTHR13393">
    <property type="entry name" value="SAM-DEPENDENT METHYLTRANSFERASE"/>
    <property type="match status" value="1"/>
</dbReference>
<dbReference type="InterPro" id="IPR029063">
    <property type="entry name" value="SAM-dependent_MTases_sf"/>
</dbReference>
<evidence type="ECO:0000313" key="9">
    <source>
        <dbReference type="Proteomes" id="UP000324133"/>
    </source>
</evidence>
<feature type="region of interest" description="Disordered" evidence="7">
    <location>
        <begin position="1"/>
        <end position="20"/>
    </location>
</feature>
<organism evidence="8 9">
    <name type="scientific">Rufibacter hautae</name>
    <dbReference type="NCBI Taxonomy" id="2595005"/>
    <lineage>
        <taxon>Bacteria</taxon>
        <taxon>Pseudomonadati</taxon>
        <taxon>Bacteroidota</taxon>
        <taxon>Cytophagia</taxon>
        <taxon>Cytophagales</taxon>
        <taxon>Hymenobacteraceae</taxon>
        <taxon>Rufibacter</taxon>
    </lineage>
</organism>
<dbReference type="FunFam" id="3.40.50.150:FF:000045">
    <property type="entry name" value="Ribosomal RNA large subunit methyltransferase F"/>
    <property type="match status" value="1"/>
</dbReference>
<name>A0A5B6T9E0_9BACT</name>
<dbReference type="AlphaFoldDB" id="A0A5B6T9E0"/>
<keyword evidence="1 6" id="KW-0963">Cytoplasm</keyword>
<gene>
    <name evidence="6 8" type="primary">rlmF</name>
    <name evidence="8" type="ORF">FOA19_20760</name>
</gene>
<dbReference type="Gene3D" id="3.40.50.150">
    <property type="entry name" value="Vaccinia Virus protein VP39"/>
    <property type="match status" value="1"/>
</dbReference>
<keyword evidence="4 6" id="KW-0808">Transferase</keyword>
<sequence length="323" mass="36804">MLPKKKEHPKEKSGLHPRNKHRERYDFKKLMASCPELRPFVRVNEFKDESVDFFNPEAVKTLNKALLKHFYGIQHWDIPKNYLCPPIPGRADYIHHIADLLANLNPRGSKVPRGNRINCLDIGVGANCVYPIIGHHEYGWSFVGADIDPISIKSAENIIEKNPALKGEIELRLQPNPKDIFRGIIRQDERFDLTLCNPPFHASAADAQAGTVRKLRNLKQQKAVKPSLNFGGQQNELWCEGGEERFIGDMVRQSRQFAHSCLWFTTLVSKSANLKGAYKALQQAQAVDVKTISMSQGNKTSRLVAWTFLSPDQQKAWATTRWR</sequence>
<keyword evidence="2 6" id="KW-0698">rRNA processing</keyword>
<dbReference type="CDD" id="cd02440">
    <property type="entry name" value="AdoMet_MTases"/>
    <property type="match status" value="1"/>
</dbReference>
<comment type="caution">
    <text evidence="8">The sequence shown here is derived from an EMBL/GenBank/DDBJ whole genome shotgun (WGS) entry which is preliminary data.</text>
</comment>
<dbReference type="EC" id="2.1.1.181" evidence="6"/>
<evidence type="ECO:0000256" key="5">
    <source>
        <dbReference type="ARBA" id="ARBA00022691"/>
    </source>
</evidence>
<comment type="subcellular location">
    <subcellularLocation>
        <location evidence="6">Cytoplasm</location>
    </subcellularLocation>
</comment>
<evidence type="ECO:0000256" key="3">
    <source>
        <dbReference type="ARBA" id="ARBA00022603"/>
    </source>
</evidence>
<evidence type="ECO:0000313" key="8">
    <source>
        <dbReference type="EMBL" id="KAA3436808.1"/>
    </source>
</evidence>
<evidence type="ECO:0000256" key="7">
    <source>
        <dbReference type="SAM" id="MobiDB-lite"/>
    </source>
</evidence>
<evidence type="ECO:0000256" key="6">
    <source>
        <dbReference type="HAMAP-Rule" id="MF_01848"/>
    </source>
</evidence>
<dbReference type="InterPro" id="IPR016909">
    <property type="entry name" value="rRNA_lsu_MeTfrase_F"/>
</dbReference>
<dbReference type="RefSeq" id="WP_149092747.1">
    <property type="nucleotide sequence ID" value="NZ_VKKY01000003.1"/>
</dbReference>
<comment type="similarity">
    <text evidence="6">Belongs to the methyltransferase superfamily. METTL16/RlmF family.</text>
</comment>
<dbReference type="PANTHER" id="PTHR13393:SF0">
    <property type="entry name" value="RNA N6-ADENOSINE-METHYLTRANSFERASE METTL16"/>
    <property type="match status" value="1"/>
</dbReference>
<dbReference type="GO" id="GO:0070475">
    <property type="term" value="P:rRNA base methylation"/>
    <property type="evidence" value="ECO:0007669"/>
    <property type="project" value="TreeGrafter"/>
</dbReference>
<keyword evidence="9" id="KW-1185">Reference proteome</keyword>
<dbReference type="Pfam" id="PF05971">
    <property type="entry name" value="Methyltransf_10"/>
    <property type="match status" value="1"/>
</dbReference>
<comment type="function">
    <text evidence="6">Specifically methylates the adenine in position 1618 of 23S rRNA.</text>
</comment>
<accession>A0A5B6T9E0</accession>
<evidence type="ECO:0000256" key="1">
    <source>
        <dbReference type="ARBA" id="ARBA00022490"/>
    </source>
</evidence>
<dbReference type="GO" id="GO:0052907">
    <property type="term" value="F:23S rRNA (adenine(1618)-N(6))-methyltransferase activity"/>
    <property type="evidence" value="ECO:0007669"/>
    <property type="project" value="UniProtKB-EC"/>
</dbReference>
<keyword evidence="5 6" id="KW-0949">S-adenosyl-L-methionine</keyword>
<dbReference type="HAMAP" id="MF_01848">
    <property type="entry name" value="23SrRNA_methyltr_F"/>
    <property type="match status" value="1"/>
</dbReference>
<dbReference type="NCBIfam" id="NF008725">
    <property type="entry name" value="PRK11727.1"/>
    <property type="match status" value="1"/>
</dbReference>
<dbReference type="Proteomes" id="UP000324133">
    <property type="component" value="Unassembled WGS sequence"/>
</dbReference>
<dbReference type="InterPro" id="IPR010286">
    <property type="entry name" value="METTL16/RlmF"/>
</dbReference>
<dbReference type="SUPFAM" id="SSF53335">
    <property type="entry name" value="S-adenosyl-L-methionine-dependent methyltransferases"/>
    <property type="match status" value="1"/>
</dbReference>
<proteinExistence type="inferred from homology"/>
<dbReference type="GO" id="GO:0005737">
    <property type="term" value="C:cytoplasm"/>
    <property type="evidence" value="ECO:0007669"/>
    <property type="project" value="UniProtKB-SubCell"/>
</dbReference>
<dbReference type="EMBL" id="VKKY01000003">
    <property type="protein sequence ID" value="KAA3436808.1"/>
    <property type="molecule type" value="Genomic_DNA"/>
</dbReference>